<dbReference type="GO" id="GO:0003677">
    <property type="term" value="F:DNA binding"/>
    <property type="evidence" value="ECO:0007669"/>
    <property type="project" value="UniProtKB-KW"/>
</dbReference>
<proteinExistence type="inferred from homology"/>
<dbReference type="InterPro" id="IPR052021">
    <property type="entry name" value="Type-I_RS_S_subunit"/>
</dbReference>
<dbReference type="PANTHER" id="PTHR30408:SF12">
    <property type="entry name" value="TYPE I RESTRICTION ENZYME MJAVIII SPECIFICITY SUBUNIT"/>
    <property type="match status" value="1"/>
</dbReference>
<dbReference type="OrthoDB" id="5298944at2"/>
<sequence>MPTKLGELCSLITKGTTPTSVGFEFSDSGVKFLRVQNIFDGKVNYADDTLFISADVHKVLKRSQIAPGDVLISIAGTIGRTGIVPDDAPELNCNQAVAILRTTEKVDQSYLRHWLESVEAQRQMRGATVTGTIQNLSLSQIGDLQIPLPPLPEQRRIAAILDQADALRIKRREALAQLDSLAQSIFVEMFGDPLTNPKGWPVVKFGDVGNLDRGISKHRPRNDPALLGGAHPLIQTGDVANSGGYIRAYKSTYSDLGVRQSKLWPRGTLCITIAANIAKTGILTFDACFPDSVVGFSANEEATVEYVRVWLSFLQKTLEENAPESAQKNINLAILRGLDIPLPPIELREHFGQALRVQMNLANSGERSAKQLDAMFASLQHRAFRGEL</sequence>
<dbReference type="RefSeq" id="WP_130967898.1">
    <property type="nucleotide sequence ID" value="NZ_SIXI01000003.1"/>
</dbReference>
<evidence type="ECO:0000259" key="4">
    <source>
        <dbReference type="Pfam" id="PF01420"/>
    </source>
</evidence>
<evidence type="ECO:0000313" key="6">
    <source>
        <dbReference type="Proteomes" id="UP000292120"/>
    </source>
</evidence>
<dbReference type="PANTHER" id="PTHR30408">
    <property type="entry name" value="TYPE-1 RESTRICTION ENZYME ECOKI SPECIFICITY PROTEIN"/>
    <property type="match status" value="1"/>
</dbReference>
<dbReference type="CDD" id="cd17282">
    <property type="entry name" value="RMtype1_S_Eco16444ORF1681_TRD1-CR1_like"/>
    <property type="match status" value="1"/>
</dbReference>
<dbReference type="InterPro" id="IPR000055">
    <property type="entry name" value="Restrct_endonuc_typeI_TRD"/>
</dbReference>
<keyword evidence="5" id="KW-0255">Endonuclease</keyword>
<evidence type="ECO:0000313" key="5">
    <source>
        <dbReference type="EMBL" id="TBO31444.1"/>
    </source>
</evidence>
<dbReference type="GO" id="GO:0004519">
    <property type="term" value="F:endonuclease activity"/>
    <property type="evidence" value="ECO:0007669"/>
    <property type="project" value="UniProtKB-KW"/>
</dbReference>
<dbReference type="InterPro" id="IPR044946">
    <property type="entry name" value="Restrct_endonuc_typeI_TRD_sf"/>
</dbReference>
<dbReference type="CDD" id="cd17246">
    <property type="entry name" value="RMtype1_S_SonII-TRD2-CR2_like"/>
    <property type="match status" value="1"/>
</dbReference>
<dbReference type="Proteomes" id="UP000292120">
    <property type="component" value="Unassembled WGS sequence"/>
</dbReference>
<feature type="domain" description="Type I restriction modification DNA specificity" evidence="4">
    <location>
        <begin position="4"/>
        <end position="170"/>
    </location>
</feature>
<evidence type="ECO:0000256" key="1">
    <source>
        <dbReference type="ARBA" id="ARBA00010923"/>
    </source>
</evidence>
<keyword evidence="5" id="KW-0378">Hydrolase</keyword>
<evidence type="ECO:0000256" key="2">
    <source>
        <dbReference type="ARBA" id="ARBA00022747"/>
    </source>
</evidence>
<dbReference type="Gene3D" id="3.90.220.20">
    <property type="entry name" value="DNA methylase specificity domains"/>
    <property type="match status" value="2"/>
</dbReference>
<organism evidence="5 6">
    <name type="scientific">Aquabacterium lacunae</name>
    <dbReference type="NCBI Taxonomy" id="2528630"/>
    <lineage>
        <taxon>Bacteria</taxon>
        <taxon>Pseudomonadati</taxon>
        <taxon>Pseudomonadota</taxon>
        <taxon>Betaproteobacteria</taxon>
        <taxon>Burkholderiales</taxon>
        <taxon>Aquabacterium</taxon>
    </lineage>
</organism>
<comment type="similarity">
    <text evidence="1">Belongs to the type-I restriction system S methylase family.</text>
</comment>
<dbReference type="SUPFAM" id="SSF116734">
    <property type="entry name" value="DNA methylase specificity domain"/>
    <property type="match status" value="2"/>
</dbReference>
<feature type="domain" description="Type I restriction modification DNA specificity" evidence="4">
    <location>
        <begin position="197"/>
        <end position="346"/>
    </location>
</feature>
<keyword evidence="3" id="KW-0238">DNA-binding</keyword>
<dbReference type="EMBL" id="SIXI01000003">
    <property type="protein sequence ID" value="TBO31444.1"/>
    <property type="molecule type" value="Genomic_DNA"/>
</dbReference>
<dbReference type="GO" id="GO:0009307">
    <property type="term" value="P:DNA restriction-modification system"/>
    <property type="evidence" value="ECO:0007669"/>
    <property type="project" value="UniProtKB-KW"/>
</dbReference>
<dbReference type="AlphaFoldDB" id="A0A4Q9GZJ0"/>
<name>A0A4Q9GZJ0_9BURK</name>
<keyword evidence="2" id="KW-0680">Restriction system</keyword>
<keyword evidence="6" id="KW-1185">Reference proteome</keyword>
<gene>
    <name evidence="5" type="ORF">EYS42_09430</name>
</gene>
<evidence type="ECO:0000256" key="3">
    <source>
        <dbReference type="ARBA" id="ARBA00023125"/>
    </source>
</evidence>
<keyword evidence="5" id="KW-0540">Nuclease</keyword>
<dbReference type="Pfam" id="PF01420">
    <property type="entry name" value="Methylase_S"/>
    <property type="match status" value="2"/>
</dbReference>
<accession>A0A4Q9GZJ0</accession>
<protein>
    <submittedName>
        <fullName evidence="5">Restriction endonuclease subunit S</fullName>
    </submittedName>
</protein>
<reference evidence="5 6" key="1">
    <citation type="submission" date="2019-02" db="EMBL/GenBank/DDBJ databases">
        <title>Aquabacterium sp. strain KMB7.</title>
        <authorList>
            <person name="Chen W.-M."/>
        </authorList>
    </citation>
    <scope>NUCLEOTIDE SEQUENCE [LARGE SCALE GENOMIC DNA]</scope>
    <source>
        <strain evidence="5 6">KMB7</strain>
    </source>
</reference>
<comment type="caution">
    <text evidence="5">The sequence shown here is derived from an EMBL/GenBank/DDBJ whole genome shotgun (WGS) entry which is preliminary data.</text>
</comment>